<reference evidence="3" key="1">
    <citation type="submission" date="2016-10" db="EMBL/GenBank/DDBJ databases">
        <authorList>
            <person name="de Groot N.N."/>
        </authorList>
    </citation>
    <scope>NUCLEOTIDE SEQUENCE</scope>
</reference>
<dbReference type="PROSITE" id="PS51257">
    <property type="entry name" value="PROKAR_LIPOPROTEIN"/>
    <property type="match status" value="1"/>
</dbReference>
<dbReference type="PROSITE" id="PS50208">
    <property type="entry name" value="CASPASE_P20"/>
    <property type="match status" value="1"/>
</dbReference>
<organism evidence="3">
    <name type="scientific">hydrothermal vent metagenome</name>
    <dbReference type="NCBI Taxonomy" id="652676"/>
    <lineage>
        <taxon>unclassified sequences</taxon>
        <taxon>metagenomes</taxon>
        <taxon>ecological metagenomes</taxon>
    </lineage>
</organism>
<gene>
    <name evidence="3" type="ORF">MNB_SV-12-1250</name>
</gene>
<dbReference type="SMART" id="SM00115">
    <property type="entry name" value="CASc"/>
    <property type="match status" value="1"/>
</dbReference>
<dbReference type="PANTHER" id="PTHR22576:SF37">
    <property type="entry name" value="MUCOSA-ASSOCIATED LYMPHOID TISSUE LYMPHOMA TRANSLOCATION PROTEIN 1"/>
    <property type="match status" value="1"/>
</dbReference>
<dbReference type="GO" id="GO:0004197">
    <property type="term" value="F:cysteine-type endopeptidase activity"/>
    <property type="evidence" value="ECO:0007669"/>
    <property type="project" value="InterPro"/>
</dbReference>
<accession>A0A1W1C2B5</accession>
<dbReference type="EMBL" id="FPHE01000094">
    <property type="protein sequence ID" value="SFV59980.1"/>
    <property type="molecule type" value="Genomic_DNA"/>
</dbReference>
<dbReference type="AlphaFoldDB" id="A0A1W1C2B5"/>
<dbReference type="InterPro" id="IPR052039">
    <property type="entry name" value="Caspase-related_regulators"/>
</dbReference>
<proteinExistence type="inferred from homology"/>
<evidence type="ECO:0000313" key="3">
    <source>
        <dbReference type="EMBL" id="SFV59980.1"/>
    </source>
</evidence>
<dbReference type="InterPro" id="IPR001309">
    <property type="entry name" value="Pept_C14_p20"/>
</dbReference>
<dbReference type="SUPFAM" id="SSF52129">
    <property type="entry name" value="Caspase-like"/>
    <property type="match status" value="1"/>
</dbReference>
<sequence>MRLVMFFIVLLLFMSCSSKVAITDKKVKRVALVIGNQDYGDNSLLNPINDAIGIKETLERIGFSVTLKKNLTLSQFYQALDEFKEKIEPNNTIVFLYFAGHGNTVKNSKEEHLMMTDKGEKVLVSIHKIYEFLDKTEARHNIVVIDACRDYQNSYTSVDKAKANKYISSARNFRGNFSVGRKIEEKEFVIYDNNCSDKFPRSTIVSYATNFNQMAKDWSIHDENHSPYSRQLIKYLDDEEIPIEEVFRRVRVALMAETNGTQMNTEEISLEKNVWLVPKEGQVAFAPPI</sequence>
<dbReference type="PANTHER" id="PTHR22576">
    <property type="entry name" value="MUCOSA ASSOCIATED LYMPHOID TISSUE LYMPHOMA TRANSLOCATION PROTEIN 1/PARACASPASE"/>
    <property type="match status" value="1"/>
</dbReference>
<dbReference type="InterPro" id="IPR011600">
    <property type="entry name" value="Pept_C14_caspase"/>
</dbReference>
<dbReference type="InterPro" id="IPR015917">
    <property type="entry name" value="Pept_C14A"/>
</dbReference>
<dbReference type="Pfam" id="PF00656">
    <property type="entry name" value="Peptidase_C14"/>
    <property type="match status" value="1"/>
</dbReference>
<name>A0A1W1C2B5_9ZZZZ</name>
<feature type="domain" description="Caspase family p20" evidence="2">
    <location>
        <begin position="27"/>
        <end position="152"/>
    </location>
</feature>
<evidence type="ECO:0000259" key="2">
    <source>
        <dbReference type="PROSITE" id="PS50208"/>
    </source>
</evidence>
<dbReference type="GO" id="GO:0006508">
    <property type="term" value="P:proteolysis"/>
    <property type="evidence" value="ECO:0007669"/>
    <property type="project" value="InterPro"/>
</dbReference>
<protein>
    <recommendedName>
        <fullName evidence="2">Caspase family p20 domain-containing protein</fullName>
    </recommendedName>
</protein>
<dbReference type="InterPro" id="IPR029030">
    <property type="entry name" value="Caspase-like_dom_sf"/>
</dbReference>
<comment type="similarity">
    <text evidence="1">Belongs to the peptidase C14A family.</text>
</comment>
<dbReference type="Gene3D" id="3.40.50.1460">
    <property type="match status" value="1"/>
</dbReference>
<evidence type="ECO:0000256" key="1">
    <source>
        <dbReference type="ARBA" id="ARBA00010134"/>
    </source>
</evidence>